<dbReference type="STRING" id="633194.SAMN05421759_11468"/>
<dbReference type="Pfam" id="PF00005">
    <property type="entry name" value="ABC_tran"/>
    <property type="match status" value="1"/>
</dbReference>
<evidence type="ECO:0000256" key="4">
    <source>
        <dbReference type="ARBA" id="ARBA00022840"/>
    </source>
</evidence>
<dbReference type="Gene3D" id="3.40.50.300">
    <property type="entry name" value="P-loop containing nucleotide triphosphate hydrolases"/>
    <property type="match status" value="1"/>
</dbReference>
<dbReference type="OrthoDB" id="7843400at2"/>
<evidence type="ECO:0000256" key="1">
    <source>
        <dbReference type="ARBA" id="ARBA00005417"/>
    </source>
</evidence>
<dbReference type="PANTHER" id="PTHR43820:SF4">
    <property type="entry name" value="HIGH-AFFINITY BRANCHED-CHAIN AMINO ACID TRANSPORT ATP-BINDING PROTEIN LIVF"/>
    <property type="match status" value="1"/>
</dbReference>
<evidence type="ECO:0000259" key="6">
    <source>
        <dbReference type="PROSITE" id="PS50893"/>
    </source>
</evidence>
<protein>
    <submittedName>
        <fullName evidence="7">Branched-chain amino acid transport system ATP-binding protein</fullName>
    </submittedName>
</protein>
<comment type="similarity">
    <text evidence="1">Belongs to the ABC transporter superfamily.</text>
</comment>
<dbReference type="PROSITE" id="PS50893">
    <property type="entry name" value="ABC_TRANSPORTER_2"/>
    <property type="match status" value="1"/>
</dbReference>
<dbReference type="PROSITE" id="PS00211">
    <property type="entry name" value="ABC_TRANSPORTER_1"/>
    <property type="match status" value="1"/>
</dbReference>
<dbReference type="InterPro" id="IPR052156">
    <property type="entry name" value="BCAA_Transport_ATP-bd_LivF"/>
</dbReference>
<evidence type="ECO:0000256" key="3">
    <source>
        <dbReference type="ARBA" id="ARBA00022741"/>
    </source>
</evidence>
<dbReference type="GO" id="GO:0015658">
    <property type="term" value="F:branched-chain amino acid transmembrane transporter activity"/>
    <property type="evidence" value="ECO:0007669"/>
    <property type="project" value="TreeGrafter"/>
</dbReference>
<dbReference type="PANTHER" id="PTHR43820">
    <property type="entry name" value="HIGH-AFFINITY BRANCHED-CHAIN AMINO ACID TRANSPORT ATP-BINDING PROTEIN LIVF"/>
    <property type="match status" value="1"/>
</dbReference>
<sequence length="229" mass="24484">MLDVRNLSVAWRGAAVIDEASFTVNPGEIVVLTGPNGSGKSSLIRALIGLSPVAGGCVRWNRRDVTHRPFHAREGMALVPEGRLLASRLTVEEALLLGAGRGGAVQCASVMQEMFDRFPILETRKDQPAGILSGGEAQMLSLARALMPQPRLLMLDEPTLGLSPVAAKAVVAMLENLRTEGIGMLLTDQHSQAALTLADRAFALFDRRLRPMAPPCPTPEEREIAACSA</sequence>
<keyword evidence="4 7" id="KW-0067">ATP-binding</keyword>
<evidence type="ECO:0000256" key="5">
    <source>
        <dbReference type="ARBA" id="ARBA00022970"/>
    </source>
</evidence>
<dbReference type="SUPFAM" id="SSF52540">
    <property type="entry name" value="P-loop containing nucleoside triphosphate hydrolases"/>
    <property type="match status" value="1"/>
</dbReference>
<keyword evidence="5" id="KW-0029">Amino-acid transport</keyword>
<gene>
    <name evidence="7" type="ORF">SAMN05421759_11468</name>
</gene>
<keyword evidence="2" id="KW-0813">Transport</keyword>
<dbReference type="GO" id="GO:0005524">
    <property type="term" value="F:ATP binding"/>
    <property type="evidence" value="ECO:0007669"/>
    <property type="project" value="UniProtKB-KW"/>
</dbReference>
<keyword evidence="3" id="KW-0547">Nucleotide-binding</keyword>
<accession>A0A1N7PCE4</accession>
<proteinExistence type="inferred from homology"/>
<feature type="domain" description="ABC transporter" evidence="6">
    <location>
        <begin position="2"/>
        <end position="229"/>
    </location>
</feature>
<dbReference type="AlphaFoldDB" id="A0A1N7PCE4"/>
<dbReference type="EMBL" id="FTOQ01000014">
    <property type="protein sequence ID" value="SIT08261.1"/>
    <property type="molecule type" value="Genomic_DNA"/>
</dbReference>
<dbReference type="GO" id="GO:0015807">
    <property type="term" value="P:L-amino acid transport"/>
    <property type="evidence" value="ECO:0007669"/>
    <property type="project" value="TreeGrafter"/>
</dbReference>
<evidence type="ECO:0000256" key="2">
    <source>
        <dbReference type="ARBA" id="ARBA00022448"/>
    </source>
</evidence>
<dbReference type="Proteomes" id="UP000186684">
    <property type="component" value="Unassembled WGS sequence"/>
</dbReference>
<name>A0A1N7PCE4_9RHOB</name>
<dbReference type="GO" id="GO:0016887">
    <property type="term" value="F:ATP hydrolysis activity"/>
    <property type="evidence" value="ECO:0007669"/>
    <property type="project" value="InterPro"/>
</dbReference>
<dbReference type="InterPro" id="IPR003593">
    <property type="entry name" value="AAA+_ATPase"/>
</dbReference>
<evidence type="ECO:0000313" key="7">
    <source>
        <dbReference type="EMBL" id="SIT08261.1"/>
    </source>
</evidence>
<dbReference type="SMART" id="SM00382">
    <property type="entry name" value="AAA"/>
    <property type="match status" value="1"/>
</dbReference>
<dbReference type="InterPro" id="IPR017871">
    <property type="entry name" value="ABC_transporter-like_CS"/>
</dbReference>
<dbReference type="InterPro" id="IPR003439">
    <property type="entry name" value="ABC_transporter-like_ATP-bd"/>
</dbReference>
<evidence type="ECO:0000313" key="8">
    <source>
        <dbReference type="Proteomes" id="UP000186684"/>
    </source>
</evidence>
<keyword evidence="8" id="KW-1185">Reference proteome</keyword>
<organism evidence="7 8">
    <name type="scientific">Roseivivax lentus</name>
    <dbReference type="NCBI Taxonomy" id="633194"/>
    <lineage>
        <taxon>Bacteria</taxon>
        <taxon>Pseudomonadati</taxon>
        <taxon>Pseudomonadota</taxon>
        <taxon>Alphaproteobacteria</taxon>
        <taxon>Rhodobacterales</taxon>
        <taxon>Roseobacteraceae</taxon>
        <taxon>Roseivivax</taxon>
    </lineage>
</organism>
<dbReference type="InterPro" id="IPR027417">
    <property type="entry name" value="P-loop_NTPase"/>
</dbReference>
<dbReference type="RefSeq" id="WP_076449919.1">
    <property type="nucleotide sequence ID" value="NZ_FTOQ01000014.1"/>
</dbReference>
<reference evidence="8" key="1">
    <citation type="submission" date="2017-01" db="EMBL/GenBank/DDBJ databases">
        <authorList>
            <person name="Varghese N."/>
            <person name="Submissions S."/>
        </authorList>
    </citation>
    <scope>NUCLEOTIDE SEQUENCE [LARGE SCALE GENOMIC DNA]</scope>
    <source>
        <strain evidence="8">DSM 29430</strain>
    </source>
</reference>